<dbReference type="SUPFAM" id="SSF52540">
    <property type="entry name" value="P-loop containing nucleoside triphosphate hydrolases"/>
    <property type="match status" value="1"/>
</dbReference>
<evidence type="ECO:0000256" key="1">
    <source>
        <dbReference type="ARBA" id="ARBA00022741"/>
    </source>
</evidence>
<accession>A0A9P5T9V3</accession>
<dbReference type="Pfam" id="PF13361">
    <property type="entry name" value="UvrD_C"/>
    <property type="match status" value="1"/>
</dbReference>
<evidence type="ECO:0000256" key="5">
    <source>
        <dbReference type="PROSITE-ProRule" id="PRU00560"/>
    </source>
</evidence>
<evidence type="ECO:0000256" key="4">
    <source>
        <dbReference type="ARBA" id="ARBA00022840"/>
    </source>
</evidence>
<keyword evidence="4 5" id="KW-0067">ATP-binding</keyword>
<dbReference type="PANTHER" id="PTHR21529:SF4">
    <property type="entry name" value="TPR AND ANKYRIN REPEAT-CONTAINING PROTEIN 1"/>
    <property type="match status" value="1"/>
</dbReference>
<reference evidence="8" key="2">
    <citation type="journal article" date="2020" name="Nat. Commun.">
        <title>Large-scale genome sequencing of mycorrhizal fungi provides insights into the early evolution of symbiotic traits.</title>
        <authorList>
            <person name="Miyauchi S."/>
            <person name="Kiss E."/>
            <person name="Kuo A."/>
            <person name="Drula E."/>
            <person name="Kohler A."/>
            <person name="Sanchez-Garcia M."/>
            <person name="Morin E."/>
            <person name="Andreopoulos B."/>
            <person name="Barry K.W."/>
            <person name="Bonito G."/>
            <person name="Buee M."/>
            <person name="Carver A."/>
            <person name="Chen C."/>
            <person name="Cichocki N."/>
            <person name="Clum A."/>
            <person name="Culley D."/>
            <person name="Crous P.W."/>
            <person name="Fauchery L."/>
            <person name="Girlanda M."/>
            <person name="Hayes R.D."/>
            <person name="Keri Z."/>
            <person name="LaButti K."/>
            <person name="Lipzen A."/>
            <person name="Lombard V."/>
            <person name="Magnuson J."/>
            <person name="Maillard F."/>
            <person name="Murat C."/>
            <person name="Nolan M."/>
            <person name="Ohm R.A."/>
            <person name="Pangilinan J."/>
            <person name="Pereira M.F."/>
            <person name="Perotto S."/>
            <person name="Peter M."/>
            <person name="Pfister S."/>
            <person name="Riley R."/>
            <person name="Sitrit Y."/>
            <person name="Stielow J.B."/>
            <person name="Szollosi G."/>
            <person name="Zifcakova L."/>
            <person name="Stursova M."/>
            <person name="Spatafora J.W."/>
            <person name="Tedersoo L."/>
            <person name="Vaario L.M."/>
            <person name="Yamada A."/>
            <person name="Yan M."/>
            <person name="Wang P."/>
            <person name="Xu J."/>
            <person name="Bruns T."/>
            <person name="Baldrian P."/>
            <person name="Vilgalys R."/>
            <person name="Dunand C."/>
            <person name="Henrissat B."/>
            <person name="Grigoriev I.V."/>
            <person name="Hibbett D."/>
            <person name="Nagy L.G."/>
            <person name="Martin F.M."/>
        </authorList>
    </citation>
    <scope>NUCLEOTIDE SEQUENCE</scope>
    <source>
        <strain evidence="8">Prilba</strain>
    </source>
</reference>
<name>A0A9P5T9V3_9AGAM</name>
<dbReference type="PANTHER" id="PTHR21529">
    <property type="entry name" value="MAMMARY TURMOR VIRUS RECEPTOR HOMOLOG 1, 2 MTVR1, 2"/>
    <property type="match status" value="1"/>
</dbReference>
<comment type="caution">
    <text evidence="8">The sequence shown here is derived from an EMBL/GenBank/DDBJ whole genome shotgun (WGS) entry which is preliminary data.</text>
</comment>
<sequence length="2153" mass="245467">MSQTQSPALSADVHKQLLAGFDVFHPTRLATEDDIAIALNVLEGSLDNKSIGPIILCSLQPEHPYVFEFIVSSINEDSLELVSQFILNKLPSDTDGFQASLGYQILSRLSHSLSRLPYPSGQQPVHFDDHRREIEAAPALLEDLSRLLREGYLNGAEAEGKTNKKNMRRSKNQRSKATSVAHSEINDRLFQALGLEAPRNRGSAEELMRSIIATQKNTLKFFTTLMRTPGTARLVRSAYFRENMLQANLSVSDEQVASSSAMGPSSSSLTTTADMIQADLYFESAANHGKWRILCPGSCLSDLARDGAQSDPVLKRLEELSSGYFSETNQRRLTRISPIEIYRARLPGSVRLVYHIDVIHEFGKDFETQVLRILGIYSMDELNRTDWDKLGKYGARKGPDYVAKCRARNCRHGFYFDPVTFDVTATSTGAVFADPEITEKGDVEGVDEIHRLLDLEQYAILSQNVIRDILEGHDYPRVFQVSHEEKKVVECTKSSFVLGRSGTGKTTVIVFKIFGIERAWQNQGCVGPRPRQMFITKSRLLAEKVERDYVSLLHSLSTGPDAPLYVRERIQRWNSRRKKVIFNPDDTEGEREDLPQKFSELRDSHFPLFLTMDVLSSLLEADMKSAPGSSRSRNLQSKKKSHEWYGRTNLVTYDVFKRMYWSHLPRPSIKGLSSSVAFSEFLGTIKGSEKSLDYPNRALDREAYEKLRNPHKVDYSLFEAYQNIKAKRGERDVADRTHLLLSELKENGLKGELVDFVYVDEVQDLLLIDTRLIISLCRNPDGLLWAGDTAQTISIGSTFTFKQLGASVYRYQRSIRVLRGTPRHPEGFQLLKNYRSHGGIVECANAIIQLLQRFPGAIDSLRPEAGVIGKELPKFFRGEGLPQGRDFFLSTSGRLSRLGHNQCIIVRDDAARESFKTEIGRVGVTLTLFNSKGLEYDDVILYNFFEESVAENLWQYLVDERQHKMLESKHAPLIHELKCLYVALTRAKHRLWIVDYSEKSKPIMRCLLDRRLVVEPPTTRNPLDSFAHKSSSSEWSEEGKRLLSHREFEEAILAFDNAGDVYMVAVASAFQSREVARDIAESQKRRRREAFVNSARAFEHCAELTKSAEEGKRHYVAAAQCYTEINFHQSVVKVLKLANMFTEAASYCFDNNLLDIAVSIIKKHEAEVDSHTIDCIREVARLSYLESKQLEKAKDLFKDDREQMMEFVVEHDLGATRAMLLEEQEKYGEAVRQYLDEKQDSKAFDLALEHIDDVILDVDAFNAIVEKFLWRYLSFGCRGWPEDAKIPSDKILVLLERIRNLSLNDRDQKMLFIFKLILHDMKSTITQKILSNHILRSESLRPNKAIRLLALDFLFDDMSSALDVSSQAGILSSLELFYEYSLLIRDAALDKTPWDSPWLNTLFQFEKDGEGIQIRPETFLYEDYSAGGLFPSQSKDLLEPPAVSLSREHITHNLGLLLSERLRSRIEDMDRILAEDHTSSRLRLFDPCIELFLHGKCHREHSAAHQLDEGWFNRRARFHLLHIMILDTLYAFDALSNFRTRIWSQRGLLNALGNALNPLLHLSGSVSTLNEKLIPEAADGFSTVKRWAFDVLYALNPSKVNLQGAFLTNLCVAFTLGRLRQDGRTVDEYLHRIPSTSIWKQPHPRLIFSLPSGSQIHTLHDLLGFIDGSGDLARGIRFFRYLVRERIPIDLAVLCNVMERLFGLAIMAEKYRENLHDVLLPRSWVLALWKDFITFKSRTLAPLSVLAQSTETLLKDVYTGEYLKHTIKDFDSPAWLDHKNKVDNWSKDLERKYLQDISIARICRCLCLLGENLPKLRNDVLRTMGLLRSIGRPESTAFHSNYISSPKWPNIAQVLYQSTPQPFDQLVRLHQGSFPNLCLCPSSVQLVIFKDMNTIPELLRSPSMNHQGHGVKVRTTSHAKSEPSGKMVVERIPSTDWIDSLGNIPSNDRRAEGLAEYAAQDGDADDGEEPDRTKEAVIIQRAARRHFFKDAEEHSNDAPTKGRHRLFKSCKGTANVVHAKYRNFYLGPVPHLLLCMEWIVTRAQDSKNAIKARRLKATLQEKSDLMAQHKKMRGILYEAGNLQNRMEPGSSVHPGVNLEGGWDDKRHLRPLRSAVTQTKDLLERLDDPEAPSDEFELAWNGIMPSRLRERKRQ</sequence>
<evidence type="ECO:0000256" key="6">
    <source>
        <dbReference type="SAM" id="MobiDB-lite"/>
    </source>
</evidence>
<dbReference type="EMBL" id="WHVB01000007">
    <property type="protein sequence ID" value="KAF8480730.1"/>
    <property type="molecule type" value="Genomic_DNA"/>
</dbReference>
<keyword evidence="3 5" id="KW-0347">Helicase</keyword>
<evidence type="ECO:0000313" key="8">
    <source>
        <dbReference type="EMBL" id="KAF8480730.1"/>
    </source>
</evidence>
<evidence type="ECO:0000313" key="9">
    <source>
        <dbReference type="Proteomes" id="UP000759537"/>
    </source>
</evidence>
<dbReference type="Gene3D" id="3.40.50.300">
    <property type="entry name" value="P-loop containing nucleotide triphosphate hydrolases"/>
    <property type="match status" value="2"/>
</dbReference>
<dbReference type="Pfam" id="PF00580">
    <property type="entry name" value="UvrD-helicase"/>
    <property type="match status" value="1"/>
</dbReference>
<organism evidence="8 9">
    <name type="scientific">Russula ochroleuca</name>
    <dbReference type="NCBI Taxonomy" id="152965"/>
    <lineage>
        <taxon>Eukaryota</taxon>
        <taxon>Fungi</taxon>
        <taxon>Dikarya</taxon>
        <taxon>Basidiomycota</taxon>
        <taxon>Agaricomycotina</taxon>
        <taxon>Agaricomycetes</taxon>
        <taxon>Russulales</taxon>
        <taxon>Russulaceae</taxon>
        <taxon>Russula</taxon>
    </lineage>
</organism>
<evidence type="ECO:0000259" key="7">
    <source>
        <dbReference type="PROSITE" id="PS51198"/>
    </source>
</evidence>
<dbReference type="InterPro" id="IPR027417">
    <property type="entry name" value="P-loop_NTPase"/>
</dbReference>
<dbReference type="InterPro" id="IPR039904">
    <property type="entry name" value="TRANK1"/>
</dbReference>
<feature type="compositionally biased region" description="Basic residues" evidence="6">
    <location>
        <begin position="163"/>
        <end position="174"/>
    </location>
</feature>
<evidence type="ECO:0000256" key="3">
    <source>
        <dbReference type="ARBA" id="ARBA00022806"/>
    </source>
</evidence>
<dbReference type="Proteomes" id="UP000759537">
    <property type="component" value="Unassembled WGS sequence"/>
</dbReference>
<reference evidence="8" key="1">
    <citation type="submission" date="2019-10" db="EMBL/GenBank/DDBJ databases">
        <authorList>
            <consortium name="DOE Joint Genome Institute"/>
            <person name="Kuo A."/>
            <person name="Miyauchi S."/>
            <person name="Kiss E."/>
            <person name="Drula E."/>
            <person name="Kohler A."/>
            <person name="Sanchez-Garcia M."/>
            <person name="Andreopoulos B."/>
            <person name="Barry K.W."/>
            <person name="Bonito G."/>
            <person name="Buee M."/>
            <person name="Carver A."/>
            <person name="Chen C."/>
            <person name="Cichocki N."/>
            <person name="Clum A."/>
            <person name="Culley D."/>
            <person name="Crous P.W."/>
            <person name="Fauchery L."/>
            <person name="Girlanda M."/>
            <person name="Hayes R."/>
            <person name="Keri Z."/>
            <person name="LaButti K."/>
            <person name="Lipzen A."/>
            <person name="Lombard V."/>
            <person name="Magnuson J."/>
            <person name="Maillard F."/>
            <person name="Morin E."/>
            <person name="Murat C."/>
            <person name="Nolan M."/>
            <person name="Ohm R."/>
            <person name="Pangilinan J."/>
            <person name="Pereira M."/>
            <person name="Perotto S."/>
            <person name="Peter M."/>
            <person name="Riley R."/>
            <person name="Sitrit Y."/>
            <person name="Stielow B."/>
            <person name="Szollosi G."/>
            <person name="Zifcakova L."/>
            <person name="Stursova M."/>
            <person name="Spatafora J.W."/>
            <person name="Tedersoo L."/>
            <person name="Vaario L.-M."/>
            <person name="Yamada A."/>
            <person name="Yan M."/>
            <person name="Wang P."/>
            <person name="Xu J."/>
            <person name="Bruns T."/>
            <person name="Baldrian P."/>
            <person name="Vilgalys R."/>
            <person name="Henrissat B."/>
            <person name="Grigoriev I.V."/>
            <person name="Hibbett D."/>
            <person name="Nagy L.G."/>
            <person name="Martin F.M."/>
        </authorList>
    </citation>
    <scope>NUCLEOTIDE SEQUENCE</scope>
    <source>
        <strain evidence="8">Prilba</strain>
    </source>
</reference>
<keyword evidence="1 5" id="KW-0547">Nucleotide-binding</keyword>
<protein>
    <recommendedName>
        <fullName evidence="7">UvrD-like helicase ATP-binding domain-containing protein</fullName>
    </recommendedName>
</protein>
<dbReference type="PROSITE" id="PS51198">
    <property type="entry name" value="UVRD_HELICASE_ATP_BIND"/>
    <property type="match status" value="1"/>
</dbReference>
<keyword evidence="9" id="KW-1185">Reference proteome</keyword>
<dbReference type="InterPro" id="IPR014017">
    <property type="entry name" value="DNA_helicase_UvrD-like_C"/>
</dbReference>
<keyword evidence="2 5" id="KW-0378">Hydrolase</keyword>
<feature type="region of interest" description="Disordered" evidence="6">
    <location>
        <begin position="158"/>
        <end position="180"/>
    </location>
</feature>
<gene>
    <name evidence="8" type="ORF">DFH94DRAFT_426254</name>
</gene>
<dbReference type="GO" id="GO:0016787">
    <property type="term" value="F:hydrolase activity"/>
    <property type="evidence" value="ECO:0007669"/>
    <property type="project" value="UniProtKB-UniRule"/>
</dbReference>
<dbReference type="OrthoDB" id="3156807at2759"/>
<dbReference type="InterPro" id="IPR014016">
    <property type="entry name" value="UvrD-like_ATP-bd"/>
</dbReference>
<proteinExistence type="predicted"/>
<dbReference type="GO" id="GO:0005524">
    <property type="term" value="F:ATP binding"/>
    <property type="evidence" value="ECO:0007669"/>
    <property type="project" value="UniProtKB-UniRule"/>
</dbReference>
<evidence type="ECO:0000256" key="2">
    <source>
        <dbReference type="ARBA" id="ARBA00022801"/>
    </source>
</evidence>
<feature type="binding site" evidence="5">
    <location>
        <begin position="499"/>
        <end position="506"/>
    </location>
    <ligand>
        <name>ATP</name>
        <dbReference type="ChEBI" id="CHEBI:30616"/>
    </ligand>
</feature>
<feature type="domain" description="UvrD-like helicase ATP-binding" evidence="7">
    <location>
        <begin position="478"/>
        <end position="837"/>
    </location>
</feature>
<dbReference type="GO" id="GO:0004386">
    <property type="term" value="F:helicase activity"/>
    <property type="evidence" value="ECO:0007669"/>
    <property type="project" value="UniProtKB-UniRule"/>
</dbReference>